<organism evidence="11 12">
    <name type="scientific">Parnassius mnemosyne</name>
    <name type="common">clouded apollo</name>
    <dbReference type="NCBI Taxonomy" id="213953"/>
    <lineage>
        <taxon>Eukaryota</taxon>
        <taxon>Metazoa</taxon>
        <taxon>Ecdysozoa</taxon>
        <taxon>Arthropoda</taxon>
        <taxon>Hexapoda</taxon>
        <taxon>Insecta</taxon>
        <taxon>Pterygota</taxon>
        <taxon>Neoptera</taxon>
        <taxon>Endopterygota</taxon>
        <taxon>Lepidoptera</taxon>
        <taxon>Glossata</taxon>
        <taxon>Ditrysia</taxon>
        <taxon>Papilionoidea</taxon>
        <taxon>Papilionidae</taxon>
        <taxon>Parnassiinae</taxon>
        <taxon>Parnassini</taxon>
        <taxon>Parnassius</taxon>
        <taxon>Driopa</taxon>
    </lineage>
</organism>
<feature type="region of interest" description="Disordered" evidence="8">
    <location>
        <begin position="84"/>
        <end position="142"/>
    </location>
</feature>
<feature type="compositionally biased region" description="Basic and acidic residues" evidence="8">
    <location>
        <begin position="442"/>
        <end position="455"/>
    </location>
</feature>
<dbReference type="Proteomes" id="UP001314205">
    <property type="component" value="Unassembled WGS sequence"/>
</dbReference>
<dbReference type="PROSITE" id="PS50950">
    <property type="entry name" value="ZF_THAP"/>
    <property type="match status" value="1"/>
</dbReference>
<dbReference type="PANTHER" id="PTHR46927">
    <property type="entry name" value="AGAP005574-PA"/>
    <property type="match status" value="1"/>
</dbReference>
<dbReference type="InterPro" id="IPR052224">
    <property type="entry name" value="THAP_domain_protein"/>
</dbReference>
<dbReference type="SMART" id="SM00980">
    <property type="entry name" value="THAP"/>
    <property type="match status" value="1"/>
</dbReference>
<dbReference type="Gene3D" id="3.30.160.60">
    <property type="entry name" value="Classic Zinc Finger"/>
    <property type="match status" value="1"/>
</dbReference>
<feature type="domain" description="C2H2-type" evidence="9">
    <location>
        <begin position="411"/>
        <end position="438"/>
    </location>
</feature>
<feature type="coiled-coil region" evidence="7">
    <location>
        <begin position="177"/>
        <end position="204"/>
    </location>
</feature>
<dbReference type="InterPro" id="IPR038441">
    <property type="entry name" value="THAP_Znf_sf"/>
</dbReference>
<evidence type="ECO:0000256" key="1">
    <source>
        <dbReference type="ARBA" id="ARBA00022723"/>
    </source>
</evidence>
<dbReference type="PANTHER" id="PTHR46927:SF3">
    <property type="entry name" value="THAP-TYPE DOMAIN-CONTAINING PROTEIN"/>
    <property type="match status" value="1"/>
</dbReference>
<sequence>MGKSCCVVGCVAKDVTYFRFPNSRTRCKRWMEAIKLASKPSDKSMVCSAHFHPDDYNFVRGKVRLKPKVVPCVFKSEQPKTKQANFRPCDNINNSDGPEHRTQCDSFDDAVSNNKGDTASNKKKKKKEKQTNRTAKDVKTCTRKTKLSESVTETVKPSLNPDVTITEKDDIEDILTYFNIKQNKQVVERQNAELQEDKNRQQSARAIGEKRDDNCVIDLASIETEAKPVFIEIATDQEQPNGTGSGSDCLMVLESVQVDLDPNELMLPEKGVEIEEDEEDVIVICDKPDDPISLLTSSDEDDVIIQEPRIETVEVSDETDEDDVPLVKLIKTKSKKKKKKRLNPFSRKNTWGDYLYNCMDCQYRSDSKLEYEEHVTTHSTLIYMCHICEYITASKVLFNNHQKKHKEDKRYECHLCGYKARHKLSLTYHMKSHNSVSDGVESDSKIPKSDSDSTKRRGSRRKKPK</sequence>
<keyword evidence="7" id="KW-0175">Coiled coil</keyword>
<dbReference type="EMBL" id="CAVLGL010000082">
    <property type="protein sequence ID" value="CAK1587409.1"/>
    <property type="molecule type" value="Genomic_DNA"/>
</dbReference>
<proteinExistence type="predicted"/>
<evidence type="ECO:0000313" key="12">
    <source>
        <dbReference type="Proteomes" id="UP001314205"/>
    </source>
</evidence>
<dbReference type="SUPFAM" id="SSF57716">
    <property type="entry name" value="Glucocorticoid receptor-like (DNA-binding domain)"/>
    <property type="match status" value="1"/>
</dbReference>
<keyword evidence="2 5" id="KW-0863">Zinc-finger</keyword>
<evidence type="ECO:0000259" key="10">
    <source>
        <dbReference type="PROSITE" id="PS50950"/>
    </source>
</evidence>
<dbReference type="InterPro" id="IPR036236">
    <property type="entry name" value="Znf_C2H2_sf"/>
</dbReference>
<evidence type="ECO:0000256" key="3">
    <source>
        <dbReference type="ARBA" id="ARBA00022833"/>
    </source>
</evidence>
<keyword evidence="12" id="KW-1185">Reference proteome</keyword>
<evidence type="ECO:0000256" key="8">
    <source>
        <dbReference type="SAM" id="MobiDB-lite"/>
    </source>
</evidence>
<accession>A0AAV1L019</accession>
<dbReference type="PROSITE" id="PS50157">
    <property type="entry name" value="ZINC_FINGER_C2H2_2"/>
    <property type="match status" value="1"/>
</dbReference>
<dbReference type="GO" id="GO:0003677">
    <property type="term" value="F:DNA binding"/>
    <property type="evidence" value="ECO:0007669"/>
    <property type="project" value="UniProtKB-UniRule"/>
</dbReference>
<dbReference type="GO" id="GO:0008270">
    <property type="term" value="F:zinc ion binding"/>
    <property type="evidence" value="ECO:0007669"/>
    <property type="project" value="UniProtKB-KW"/>
</dbReference>
<feature type="domain" description="THAP-type" evidence="10">
    <location>
        <begin position="1"/>
        <end position="74"/>
    </location>
</feature>
<comment type="caution">
    <text evidence="11">The sequence shown here is derived from an EMBL/GenBank/DDBJ whole genome shotgun (WGS) entry which is preliminary data.</text>
</comment>
<dbReference type="Gene3D" id="6.20.210.20">
    <property type="entry name" value="THAP domain"/>
    <property type="match status" value="1"/>
</dbReference>
<feature type="compositionally biased region" description="Basic and acidic residues" evidence="8">
    <location>
        <begin position="129"/>
        <end position="140"/>
    </location>
</feature>
<dbReference type="SUPFAM" id="SSF57667">
    <property type="entry name" value="beta-beta-alpha zinc fingers"/>
    <property type="match status" value="1"/>
</dbReference>
<reference evidence="11 12" key="1">
    <citation type="submission" date="2023-11" db="EMBL/GenBank/DDBJ databases">
        <authorList>
            <person name="Hedman E."/>
            <person name="Englund M."/>
            <person name="Stromberg M."/>
            <person name="Nyberg Akerstrom W."/>
            <person name="Nylinder S."/>
            <person name="Jareborg N."/>
            <person name="Kallberg Y."/>
            <person name="Kronander E."/>
        </authorList>
    </citation>
    <scope>NUCLEOTIDE SEQUENCE [LARGE SCALE GENOMIC DNA]</scope>
</reference>
<evidence type="ECO:0000256" key="4">
    <source>
        <dbReference type="ARBA" id="ARBA00023125"/>
    </source>
</evidence>
<name>A0AAV1L019_9NEOP</name>
<protein>
    <submittedName>
        <fullName evidence="11">Uncharacterized protein</fullName>
    </submittedName>
</protein>
<dbReference type="SMART" id="SM00355">
    <property type="entry name" value="ZnF_C2H2"/>
    <property type="match status" value="3"/>
</dbReference>
<dbReference type="InterPro" id="IPR013087">
    <property type="entry name" value="Znf_C2H2_type"/>
</dbReference>
<dbReference type="SMART" id="SM00692">
    <property type="entry name" value="DM3"/>
    <property type="match status" value="1"/>
</dbReference>
<dbReference type="InterPro" id="IPR006612">
    <property type="entry name" value="THAP_Znf"/>
</dbReference>
<evidence type="ECO:0000313" key="11">
    <source>
        <dbReference type="EMBL" id="CAK1587409.1"/>
    </source>
</evidence>
<keyword evidence="1" id="KW-0479">Metal-binding</keyword>
<keyword evidence="4 6" id="KW-0238">DNA-binding</keyword>
<gene>
    <name evidence="11" type="ORF">PARMNEM_LOCUS8242</name>
</gene>
<keyword evidence="3" id="KW-0862">Zinc</keyword>
<evidence type="ECO:0000256" key="2">
    <source>
        <dbReference type="ARBA" id="ARBA00022771"/>
    </source>
</evidence>
<evidence type="ECO:0000256" key="6">
    <source>
        <dbReference type="PROSITE-ProRule" id="PRU00309"/>
    </source>
</evidence>
<dbReference type="AlphaFoldDB" id="A0AAV1L019"/>
<evidence type="ECO:0000259" key="9">
    <source>
        <dbReference type="PROSITE" id="PS50157"/>
    </source>
</evidence>
<feature type="region of interest" description="Disordered" evidence="8">
    <location>
        <begin position="434"/>
        <end position="465"/>
    </location>
</feature>
<evidence type="ECO:0000256" key="5">
    <source>
        <dbReference type="PROSITE-ProRule" id="PRU00042"/>
    </source>
</evidence>
<evidence type="ECO:0000256" key="7">
    <source>
        <dbReference type="SAM" id="Coils"/>
    </source>
</evidence>
<feature type="compositionally biased region" description="Basic residues" evidence="8">
    <location>
        <begin position="456"/>
        <end position="465"/>
    </location>
</feature>
<dbReference type="Pfam" id="PF05485">
    <property type="entry name" value="THAP"/>
    <property type="match status" value="1"/>
</dbReference>